<dbReference type="GO" id="GO:0008379">
    <property type="term" value="F:thioredoxin peroxidase activity"/>
    <property type="evidence" value="ECO:0007669"/>
    <property type="project" value="TreeGrafter"/>
</dbReference>
<dbReference type="InterPro" id="IPR050924">
    <property type="entry name" value="Peroxiredoxin_BCP/PrxQ"/>
</dbReference>
<dbReference type="PIRSF" id="PIRSF000239">
    <property type="entry name" value="AHPC"/>
    <property type="match status" value="1"/>
</dbReference>
<evidence type="ECO:0000256" key="3">
    <source>
        <dbReference type="ARBA" id="ARBA00013017"/>
    </source>
</evidence>
<comment type="catalytic activity">
    <reaction evidence="12">
        <text>a hydroperoxide + [thioredoxin]-dithiol = an alcohol + [thioredoxin]-disulfide + H2O</text>
        <dbReference type="Rhea" id="RHEA:62620"/>
        <dbReference type="Rhea" id="RHEA-COMP:10698"/>
        <dbReference type="Rhea" id="RHEA-COMP:10700"/>
        <dbReference type="ChEBI" id="CHEBI:15377"/>
        <dbReference type="ChEBI" id="CHEBI:29950"/>
        <dbReference type="ChEBI" id="CHEBI:30879"/>
        <dbReference type="ChEBI" id="CHEBI:35924"/>
        <dbReference type="ChEBI" id="CHEBI:50058"/>
        <dbReference type="EC" id="1.11.1.24"/>
    </reaction>
</comment>
<keyword evidence="8" id="KW-0676">Redox-active center</keyword>
<evidence type="ECO:0000256" key="11">
    <source>
        <dbReference type="ARBA" id="ARBA00042639"/>
    </source>
</evidence>
<evidence type="ECO:0000256" key="2">
    <source>
        <dbReference type="ARBA" id="ARBA00011245"/>
    </source>
</evidence>
<dbReference type="FunFam" id="3.40.30.10:FF:000007">
    <property type="entry name" value="Thioredoxin-dependent thiol peroxidase"/>
    <property type="match status" value="1"/>
</dbReference>
<feature type="active site" description="Cysteine sulfenic acid (-SOH) intermediate; for peroxidase activity" evidence="13">
    <location>
        <position position="46"/>
    </location>
</feature>
<comment type="similarity">
    <text evidence="10">Belongs to the peroxiredoxin family. BCP/PrxQ subfamily.</text>
</comment>
<reference evidence="15 16" key="2">
    <citation type="journal article" date="2011" name="Stand. Genomic Sci.">
        <title>Complete genome sequence of Calditerrivibrio nitroreducens type strain (Yu37-1).</title>
        <authorList>
            <person name="Pitluck S."/>
            <person name="Sikorski J."/>
            <person name="Zeytun A."/>
            <person name="Lapidus A."/>
            <person name="Nolan M."/>
            <person name="Lucas S."/>
            <person name="Hammon N."/>
            <person name="Deshpande S."/>
            <person name="Cheng J.F."/>
            <person name="Tapia R."/>
            <person name="Han C."/>
            <person name="Goodwin L."/>
            <person name="Liolios K."/>
            <person name="Pagani I."/>
            <person name="Ivanova N."/>
            <person name="Mavromatis K."/>
            <person name="Pati A."/>
            <person name="Chen A."/>
            <person name="Palaniappan K."/>
            <person name="Hauser L."/>
            <person name="Chang Y.J."/>
            <person name="Jeffries C.D."/>
            <person name="Detter J.C."/>
            <person name="Brambilla E."/>
            <person name="Djao O.D."/>
            <person name="Rohde M."/>
            <person name="Spring S."/>
            <person name="Goker M."/>
            <person name="Woyke T."/>
            <person name="Bristow J."/>
            <person name="Eisen J.A."/>
            <person name="Markowitz V."/>
            <person name="Hugenholtz P."/>
            <person name="Kyrpides N.C."/>
            <person name="Klenk H.P."/>
            <person name="Land M."/>
        </authorList>
    </citation>
    <scope>NUCLEOTIDE SEQUENCE [LARGE SCALE GENOMIC DNA]</scope>
    <source>
        <strain evidence="16">DSM 19672 / NBRC 101217 / Yu37-1</strain>
    </source>
</reference>
<dbReference type="GO" id="GO:0005737">
    <property type="term" value="C:cytoplasm"/>
    <property type="evidence" value="ECO:0007669"/>
    <property type="project" value="TreeGrafter"/>
</dbReference>
<dbReference type="InterPro" id="IPR000866">
    <property type="entry name" value="AhpC/TSA"/>
</dbReference>
<evidence type="ECO:0000256" key="13">
    <source>
        <dbReference type="PIRSR" id="PIRSR000239-1"/>
    </source>
</evidence>
<comment type="function">
    <text evidence="1">Thiol-specific peroxidase that catalyzes the reduction of hydrogen peroxide and organic hydroperoxides to water and alcohols, respectively. Plays a role in cell protection against oxidative stress by detoxifying peroxides and as sensor of hydrogen peroxide-mediated signaling events.</text>
</comment>
<evidence type="ECO:0000313" key="16">
    <source>
        <dbReference type="Proteomes" id="UP000007039"/>
    </source>
</evidence>
<reference key="1">
    <citation type="submission" date="2010-11" db="EMBL/GenBank/DDBJ databases">
        <title>The complete genome of chromosome of Calditerrivibrio nitroreducens DSM 19672.</title>
        <authorList>
            <consortium name="US DOE Joint Genome Institute (JGI-PGF)"/>
            <person name="Lucas S."/>
            <person name="Copeland A."/>
            <person name="Lapidus A."/>
            <person name="Bruce D."/>
            <person name="Goodwin L."/>
            <person name="Pitluck S."/>
            <person name="Kyrpides N."/>
            <person name="Mavromatis K."/>
            <person name="Ivanova N."/>
            <person name="Mikhailova N."/>
            <person name="Zeytun A."/>
            <person name="Brettin T."/>
            <person name="Detter J.C."/>
            <person name="Tapia R."/>
            <person name="Han C."/>
            <person name="Land M."/>
            <person name="Hauser L."/>
            <person name="Markowitz V."/>
            <person name="Cheng J.-F."/>
            <person name="Hugenholtz P."/>
            <person name="Woyke T."/>
            <person name="Wu D."/>
            <person name="Spring S."/>
            <person name="Schroeder M."/>
            <person name="Brambilla E."/>
            <person name="Klenk H.-P."/>
            <person name="Eisen J.A."/>
        </authorList>
    </citation>
    <scope>NUCLEOTIDE SEQUENCE [LARGE SCALE GENOMIC DNA]</scope>
    <source>
        <strain>DSM 19672</strain>
    </source>
</reference>
<dbReference type="HOGENOM" id="CLU_042529_14_1_0"/>
<organism evidence="15 16">
    <name type="scientific">Calditerrivibrio nitroreducens (strain DSM 19672 / NBRC 101217 / Yu37-1)</name>
    <dbReference type="NCBI Taxonomy" id="768670"/>
    <lineage>
        <taxon>Bacteria</taxon>
        <taxon>Pseudomonadati</taxon>
        <taxon>Deferribacterota</taxon>
        <taxon>Deferribacteres</taxon>
        <taxon>Deferribacterales</taxon>
        <taxon>Calditerrivibrionaceae</taxon>
    </lineage>
</organism>
<sequence length="151" mass="16873">MAVKLKTGDKAPDFSLQGDDGKVYTIRDLGGKVVLYFYPKDNTSGCTKEAIGFSQLVDRFAEKGYKIVGVSPDSIISHKKFIEKHNLKILLLSDPDKKVAESYGAYGEKVMYGKKTFGIIRSTFVIEDGVIKEAFYNVKVDGHCEMVYKKL</sequence>
<dbReference type="RefSeq" id="WP_013450402.1">
    <property type="nucleotide sequence ID" value="NC_014758.1"/>
</dbReference>
<dbReference type="InterPro" id="IPR013766">
    <property type="entry name" value="Thioredoxin_domain"/>
</dbReference>
<dbReference type="SUPFAM" id="SSF52833">
    <property type="entry name" value="Thioredoxin-like"/>
    <property type="match status" value="1"/>
</dbReference>
<feature type="domain" description="Thioredoxin" evidence="14">
    <location>
        <begin position="5"/>
        <end position="151"/>
    </location>
</feature>
<dbReference type="GO" id="GO:0034599">
    <property type="term" value="P:cellular response to oxidative stress"/>
    <property type="evidence" value="ECO:0007669"/>
    <property type="project" value="TreeGrafter"/>
</dbReference>
<dbReference type="EC" id="1.11.1.24" evidence="3"/>
<keyword evidence="6" id="KW-0560">Oxidoreductase</keyword>
<dbReference type="eggNOG" id="COG1225">
    <property type="taxonomic scope" value="Bacteria"/>
</dbReference>
<dbReference type="AlphaFoldDB" id="E4TJM3"/>
<dbReference type="PANTHER" id="PTHR42801">
    <property type="entry name" value="THIOREDOXIN-DEPENDENT PEROXIDE REDUCTASE"/>
    <property type="match status" value="1"/>
</dbReference>
<dbReference type="InterPro" id="IPR036249">
    <property type="entry name" value="Thioredoxin-like_sf"/>
</dbReference>
<evidence type="ECO:0000313" key="15">
    <source>
        <dbReference type="EMBL" id="ADR18185.1"/>
    </source>
</evidence>
<evidence type="ECO:0000256" key="12">
    <source>
        <dbReference type="ARBA" id="ARBA00049091"/>
    </source>
</evidence>
<accession>E4TJM3</accession>
<evidence type="ECO:0000259" key="14">
    <source>
        <dbReference type="PROSITE" id="PS51352"/>
    </source>
</evidence>
<keyword evidence="7" id="KW-1015">Disulfide bond</keyword>
<dbReference type="KEGG" id="cni:Calni_0272"/>
<comment type="subunit">
    <text evidence="2">Monomer.</text>
</comment>
<dbReference type="PANTHER" id="PTHR42801:SF4">
    <property type="entry name" value="AHPC_TSA FAMILY PROTEIN"/>
    <property type="match status" value="1"/>
</dbReference>
<evidence type="ECO:0000256" key="4">
    <source>
        <dbReference type="ARBA" id="ARBA00022559"/>
    </source>
</evidence>
<evidence type="ECO:0000256" key="1">
    <source>
        <dbReference type="ARBA" id="ARBA00003330"/>
    </source>
</evidence>
<keyword evidence="16" id="KW-1185">Reference proteome</keyword>
<evidence type="ECO:0000256" key="8">
    <source>
        <dbReference type="ARBA" id="ARBA00023284"/>
    </source>
</evidence>
<evidence type="ECO:0000256" key="9">
    <source>
        <dbReference type="ARBA" id="ARBA00032824"/>
    </source>
</evidence>
<evidence type="ECO:0000256" key="5">
    <source>
        <dbReference type="ARBA" id="ARBA00022862"/>
    </source>
</evidence>
<dbReference type="Pfam" id="PF00578">
    <property type="entry name" value="AhpC-TSA"/>
    <property type="match status" value="1"/>
</dbReference>
<keyword evidence="5" id="KW-0049">Antioxidant</keyword>
<gene>
    <name evidence="15" type="ordered locus">Calni_0272</name>
</gene>
<name>E4TJM3_CALNY</name>
<dbReference type="STRING" id="768670.Calni_0272"/>
<evidence type="ECO:0000256" key="7">
    <source>
        <dbReference type="ARBA" id="ARBA00023157"/>
    </source>
</evidence>
<dbReference type="Gene3D" id="3.40.30.10">
    <property type="entry name" value="Glutaredoxin"/>
    <property type="match status" value="1"/>
</dbReference>
<evidence type="ECO:0000256" key="6">
    <source>
        <dbReference type="ARBA" id="ARBA00023002"/>
    </source>
</evidence>
<protein>
    <recommendedName>
        <fullName evidence="3">thioredoxin-dependent peroxiredoxin</fullName>
        <ecNumber evidence="3">1.11.1.24</ecNumber>
    </recommendedName>
    <alternativeName>
        <fullName evidence="9">Thioredoxin peroxidase</fullName>
    </alternativeName>
    <alternativeName>
        <fullName evidence="11">Thioredoxin-dependent peroxiredoxin Bcp</fullName>
    </alternativeName>
</protein>
<dbReference type="CDD" id="cd03017">
    <property type="entry name" value="PRX_BCP"/>
    <property type="match status" value="1"/>
</dbReference>
<evidence type="ECO:0000256" key="10">
    <source>
        <dbReference type="ARBA" id="ARBA00038489"/>
    </source>
</evidence>
<dbReference type="Proteomes" id="UP000007039">
    <property type="component" value="Chromosome"/>
</dbReference>
<dbReference type="EMBL" id="CP002347">
    <property type="protein sequence ID" value="ADR18185.1"/>
    <property type="molecule type" value="Genomic_DNA"/>
</dbReference>
<keyword evidence="4" id="KW-0575">Peroxidase</keyword>
<dbReference type="InterPro" id="IPR024706">
    <property type="entry name" value="Peroxiredoxin_AhpC-typ"/>
</dbReference>
<dbReference type="GO" id="GO:0045454">
    <property type="term" value="P:cell redox homeostasis"/>
    <property type="evidence" value="ECO:0007669"/>
    <property type="project" value="TreeGrafter"/>
</dbReference>
<proteinExistence type="inferred from homology"/>
<dbReference type="PROSITE" id="PS51352">
    <property type="entry name" value="THIOREDOXIN_2"/>
    <property type="match status" value="1"/>
</dbReference>